<dbReference type="PANTHER" id="PTHR24305:SF157">
    <property type="entry name" value="N-ACETYLTRYPTOPHAN 6-HYDROXYLASE IVOC-RELATED"/>
    <property type="match status" value="1"/>
</dbReference>
<evidence type="ECO:0000256" key="8">
    <source>
        <dbReference type="PIRSR" id="PIRSR602401-1"/>
    </source>
</evidence>
<evidence type="ECO:0000256" key="3">
    <source>
        <dbReference type="ARBA" id="ARBA00022617"/>
    </source>
</evidence>
<dbReference type="EMBL" id="AZGY01000013">
    <property type="protein sequence ID" value="KZZ93335.1"/>
    <property type="molecule type" value="Genomic_DNA"/>
</dbReference>
<dbReference type="GO" id="GO:0005506">
    <property type="term" value="F:iron ion binding"/>
    <property type="evidence" value="ECO:0007669"/>
    <property type="project" value="InterPro"/>
</dbReference>
<accession>A0A168A102</accession>
<keyword evidence="10" id="KW-1133">Transmembrane helix</keyword>
<evidence type="ECO:0000313" key="11">
    <source>
        <dbReference type="EMBL" id="KZZ93335.1"/>
    </source>
</evidence>
<evidence type="ECO:0000256" key="6">
    <source>
        <dbReference type="ARBA" id="ARBA00023004"/>
    </source>
</evidence>
<dbReference type="PANTHER" id="PTHR24305">
    <property type="entry name" value="CYTOCHROME P450"/>
    <property type="match status" value="1"/>
</dbReference>
<feature type="transmembrane region" description="Helical" evidence="10">
    <location>
        <begin position="12"/>
        <end position="32"/>
    </location>
</feature>
<keyword evidence="7 9" id="KW-0503">Monooxygenase</keyword>
<proteinExistence type="inferred from homology"/>
<dbReference type="GO" id="GO:0004497">
    <property type="term" value="F:monooxygenase activity"/>
    <property type="evidence" value="ECO:0007669"/>
    <property type="project" value="UniProtKB-KW"/>
</dbReference>
<keyword evidence="10" id="KW-0812">Transmembrane</keyword>
<dbReference type="GO" id="GO:0020037">
    <property type="term" value="F:heme binding"/>
    <property type="evidence" value="ECO:0007669"/>
    <property type="project" value="InterPro"/>
</dbReference>
<evidence type="ECO:0000256" key="7">
    <source>
        <dbReference type="ARBA" id="ARBA00023033"/>
    </source>
</evidence>
<dbReference type="PRINTS" id="PR00463">
    <property type="entry name" value="EP450I"/>
</dbReference>
<dbReference type="SUPFAM" id="SSF48264">
    <property type="entry name" value="Cytochrome P450"/>
    <property type="match status" value="1"/>
</dbReference>
<evidence type="ECO:0000256" key="2">
    <source>
        <dbReference type="ARBA" id="ARBA00010617"/>
    </source>
</evidence>
<keyword evidence="6 8" id="KW-0408">Iron</keyword>
<evidence type="ECO:0000256" key="1">
    <source>
        <dbReference type="ARBA" id="ARBA00001971"/>
    </source>
</evidence>
<keyword evidence="12" id="KW-1185">Reference proteome</keyword>
<dbReference type="Proteomes" id="UP000078544">
    <property type="component" value="Unassembled WGS sequence"/>
</dbReference>
<comment type="cofactor">
    <cofactor evidence="1 8">
        <name>heme</name>
        <dbReference type="ChEBI" id="CHEBI:30413"/>
    </cofactor>
</comment>
<sequence length="558" mass="63033">MAFYDLATSLTWVQIFTALLGFWLAYAVVLAVQRLYLSPIAHIPGPRLAAFTQYYEFYYDIVLGGQYTFKILELHRKYGPVVRISPWEIHVGEHDFHADLFGGPTRPRDKWPFWAKQFGAPGNALATLDHDHHKLRRAALNPFFSTQSVRNLQPVIEERVDRLLEALHDFAATQNGRPLDAMYPFSAFTNDVINEYAFARSDRLIEQPDFGAEVTDNLLLGTHMGPLIKHANWALSLVNAMPESISGRWVPGWSGWLKMKNDIADQIKLIKSTENTGKWQLDVSHPTIFHELLSSKHLPDCEKSPARLAQEGQILVQGGTLTTSWTLSLAAFHLLNRPSTLRQLRDELFAAIPDPNEIVSLAKLESLPYLRAVVKESFRHGIGTSGRLSRIARDEAFVIHDHENSKEWHIPRGSVMSMSPYKTIMDETLFPDPMGFHPERWLGDGERLDKYLTVFGGGTRMCLGMALANAEVYLGLAKLFRRWGSDGVVGGEKKGDRRDGDVGTLKIFETTVRDCQMASDYFIPIPYKVRRSMDAIGSRAGLIRRQGSKGIRFVLELS</sequence>
<organism evidence="11 12">
    <name type="scientific">Moelleriella libera RCEF 2490</name>
    <dbReference type="NCBI Taxonomy" id="1081109"/>
    <lineage>
        <taxon>Eukaryota</taxon>
        <taxon>Fungi</taxon>
        <taxon>Dikarya</taxon>
        <taxon>Ascomycota</taxon>
        <taxon>Pezizomycotina</taxon>
        <taxon>Sordariomycetes</taxon>
        <taxon>Hypocreomycetidae</taxon>
        <taxon>Hypocreales</taxon>
        <taxon>Clavicipitaceae</taxon>
        <taxon>Moelleriella</taxon>
    </lineage>
</organism>
<dbReference type="Pfam" id="PF00067">
    <property type="entry name" value="p450"/>
    <property type="match status" value="1"/>
</dbReference>
<evidence type="ECO:0000256" key="5">
    <source>
        <dbReference type="ARBA" id="ARBA00023002"/>
    </source>
</evidence>
<protein>
    <submittedName>
        <fullName evidence="11">Cytochrome P450</fullName>
    </submittedName>
</protein>
<name>A0A168A102_9HYPO</name>
<dbReference type="Gene3D" id="1.10.630.10">
    <property type="entry name" value="Cytochrome P450"/>
    <property type="match status" value="1"/>
</dbReference>
<dbReference type="STRING" id="1081109.A0A168A102"/>
<dbReference type="InterPro" id="IPR002401">
    <property type="entry name" value="Cyt_P450_E_grp-I"/>
</dbReference>
<dbReference type="AlphaFoldDB" id="A0A168A102"/>
<dbReference type="PROSITE" id="PS00086">
    <property type="entry name" value="CYTOCHROME_P450"/>
    <property type="match status" value="1"/>
</dbReference>
<dbReference type="CDD" id="cd11062">
    <property type="entry name" value="CYP58-like"/>
    <property type="match status" value="1"/>
</dbReference>
<comment type="caution">
    <text evidence="11">The sequence shown here is derived from an EMBL/GenBank/DDBJ whole genome shotgun (WGS) entry which is preliminary data.</text>
</comment>
<keyword evidence="10" id="KW-0472">Membrane</keyword>
<evidence type="ECO:0000256" key="4">
    <source>
        <dbReference type="ARBA" id="ARBA00022723"/>
    </source>
</evidence>
<evidence type="ECO:0000256" key="10">
    <source>
        <dbReference type="SAM" id="Phobius"/>
    </source>
</evidence>
<feature type="binding site" description="axial binding residue" evidence="8">
    <location>
        <position position="462"/>
    </location>
    <ligand>
        <name>heme</name>
        <dbReference type="ChEBI" id="CHEBI:30413"/>
    </ligand>
    <ligandPart>
        <name>Fe</name>
        <dbReference type="ChEBI" id="CHEBI:18248"/>
    </ligandPart>
</feature>
<gene>
    <name evidence="11" type="ORF">AAL_05720</name>
</gene>
<dbReference type="InterPro" id="IPR001128">
    <property type="entry name" value="Cyt_P450"/>
</dbReference>
<reference evidence="11 12" key="1">
    <citation type="journal article" date="2016" name="Genome Biol. Evol.">
        <title>Divergent and convergent evolution of fungal pathogenicity.</title>
        <authorList>
            <person name="Shang Y."/>
            <person name="Xiao G."/>
            <person name="Zheng P."/>
            <person name="Cen K."/>
            <person name="Zhan S."/>
            <person name="Wang C."/>
        </authorList>
    </citation>
    <scope>NUCLEOTIDE SEQUENCE [LARGE SCALE GENOMIC DNA]</scope>
    <source>
        <strain evidence="11 12">RCEF 2490</strain>
    </source>
</reference>
<comment type="similarity">
    <text evidence="2 9">Belongs to the cytochrome P450 family.</text>
</comment>
<keyword evidence="4 8" id="KW-0479">Metal-binding</keyword>
<evidence type="ECO:0000313" key="12">
    <source>
        <dbReference type="Proteomes" id="UP000078544"/>
    </source>
</evidence>
<dbReference type="OrthoDB" id="3945418at2759"/>
<evidence type="ECO:0000256" key="9">
    <source>
        <dbReference type="RuleBase" id="RU000461"/>
    </source>
</evidence>
<keyword evidence="3 8" id="KW-0349">Heme</keyword>
<dbReference type="GO" id="GO:0016705">
    <property type="term" value="F:oxidoreductase activity, acting on paired donors, with incorporation or reduction of molecular oxygen"/>
    <property type="evidence" value="ECO:0007669"/>
    <property type="project" value="InterPro"/>
</dbReference>
<dbReference type="InterPro" id="IPR017972">
    <property type="entry name" value="Cyt_P450_CS"/>
</dbReference>
<keyword evidence="5 9" id="KW-0560">Oxidoreductase</keyword>
<dbReference type="InterPro" id="IPR036396">
    <property type="entry name" value="Cyt_P450_sf"/>
</dbReference>
<dbReference type="InterPro" id="IPR050121">
    <property type="entry name" value="Cytochrome_P450_monoxygenase"/>
</dbReference>